<keyword evidence="1" id="KW-1133">Transmembrane helix</keyword>
<feature type="transmembrane region" description="Helical" evidence="1">
    <location>
        <begin position="47"/>
        <end position="69"/>
    </location>
</feature>
<proteinExistence type="predicted"/>
<gene>
    <name evidence="2" type="ORF">OEA41_001702</name>
</gene>
<evidence type="ECO:0000256" key="1">
    <source>
        <dbReference type="SAM" id="Phobius"/>
    </source>
</evidence>
<evidence type="ECO:0000313" key="3">
    <source>
        <dbReference type="Proteomes" id="UP001276659"/>
    </source>
</evidence>
<name>A0AAD9ZA69_9LECA</name>
<organism evidence="2 3">
    <name type="scientific">Lepraria neglecta</name>
    <dbReference type="NCBI Taxonomy" id="209136"/>
    <lineage>
        <taxon>Eukaryota</taxon>
        <taxon>Fungi</taxon>
        <taxon>Dikarya</taxon>
        <taxon>Ascomycota</taxon>
        <taxon>Pezizomycotina</taxon>
        <taxon>Lecanoromycetes</taxon>
        <taxon>OSLEUM clade</taxon>
        <taxon>Lecanoromycetidae</taxon>
        <taxon>Lecanorales</taxon>
        <taxon>Lecanorineae</taxon>
        <taxon>Stereocaulaceae</taxon>
        <taxon>Lepraria</taxon>
    </lineage>
</organism>
<feature type="transmembrane region" description="Helical" evidence="1">
    <location>
        <begin position="12"/>
        <end position="35"/>
    </location>
</feature>
<dbReference type="EMBL" id="JASNWA010000006">
    <property type="protein sequence ID" value="KAK3174456.1"/>
    <property type="molecule type" value="Genomic_DNA"/>
</dbReference>
<keyword evidence="3" id="KW-1185">Reference proteome</keyword>
<evidence type="ECO:0000313" key="2">
    <source>
        <dbReference type="EMBL" id="KAK3174456.1"/>
    </source>
</evidence>
<keyword evidence="1" id="KW-0812">Transmembrane</keyword>
<feature type="transmembrane region" description="Helical" evidence="1">
    <location>
        <begin position="118"/>
        <end position="140"/>
    </location>
</feature>
<dbReference type="Proteomes" id="UP001276659">
    <property type="component" value="Unassembled WGS sequence"/>
</dbReference>
<dbReference type="AlphaFoldDB" id="A0AAD9ZA69"/>
<evidence type="ECO:0008006" key="4">
    <source>
        <dbReference type="Google" id="ProtNLM"/>
    </source>
</evidence>
<feature type="transmembrane region" description="Helical" evidence="1">
    <location>
        <begin position="76"/>
        <end position="98"/>
    </location>
</feature>
<reference evidence="2" key="1">
    <citation type="submission" date="2022-11" db="EMBL/GenBank/DDBJ databases">
        <title>Chromosomal genome sequence assembly and mating type (MAT) locus characterization of the leprose asexual lichenized fungus Lepraria neglecta (Nyl.) Erichsen.</title>
        <authorList>
            <person name="Allen J.L."/>
            <person name="Pfeffer B."/>
        </authorList>
    </citation>
    <scope>NUCLEOTIDE SEQUENCE</scope>
    <source>
        <strain evidence="2">Allen 5258</strain>
    </source>
</reference>
<comment type="caution">
    <text evidence="2">The sequence shown here is derived from an EMBL/GenBank/DDBJ whole genome shotgun (WGS) entry which is preliminary data.</text>
</comment>
<keyword evidence="1" id="KW-0472">Membrane</keyword>
<protein>
    <recommendedName>
        <fullName evidence="4">Transmembrane protein</fullName>
    </recommendedName>
</protein>
<sequence length="296" mass="32640">MPKPPTPWLKRALIPLWILQLLLMILILFIASAYIAVDSKGAFVPDIVFVLIISIICTILDVTEIVLFARRKLQRLTYLILQCVKAGLFFIWFIVKLANGLSKEDSANKTTETDITEQLISAGALLLAFVGSLIYASVIFHRKRIARRRLERTTPQMEHPTHDRYNTAPMAENGTLSPDYARLAALNGLRSDGSTVVYTSQPPMVHTVLPGLNESDSGALGPFESHDVPIRRQELGGEVAEEMPVGEERYELGSSSSVRDAKDASFRLDLVGGLPAETPRRAEAWGNLKDCKLGGG</sequence>
<accession>A0AAD9ZA69</accession>